<dbReference type="Proteomes" id="UP000798662">
    <property type="component" value="Chromosome 2"/>
</dbReference>
<dbReference type="EMBL" id="CM020619">
    <property type="protein sequence ID" value="KAK1866209.1"/>
    <property type="molecule type" value="Genomic_DNA"/>
</dbReference>
<protein>
    <submittedName>
        <fullName evidence="1">Uncharacterized protein</fullName>
    </submittedName>
</protein>
<keyword evidence="2" id="KW-1185">Reference proteome</keyword>
<reference evidence="1" key="1">
    <citation type="submission" date="2019-11" db="EMBL/GenBank/DDBJ databases">
        <title>Nori genome reveals adaptations in red seaweeds to the harsh intertidal environment.</title>
        <authorList>
            <person name="Wang D."/>
            <person name="Mao Y."/>
        </authorList>
    </citation>
    <scope>NUCLEOTIDE SEQUENCE</scope>
    <source>
        <tissue evidence="1">Gametophyte</tissue>
    </source>
</reference>
<comment type="caution">
    <text evidence="1">The sequence shown here is derived from an EMBL/GenBank/DDBJ whole genome shotgun (WGS) entry which is preliminary data.</text>
</comment>
<accession>A0ACC3C7B6</accession>
<organism evidence="1 2">
    <name type="scientific">Pyropia yezoensis</name>
    <name type="common">Susabi-nori</name>
    <name type="synonym">Porphyra yezoensis</name>
    <dbReference type="NCBI Taxonomy" id="2788"/>
    <lineage>
        <taxon>Eukaryota</taxon>
        <taxon>Rhodophyta</taxon>
        <taxon>Bangiophyceae</taxon>
        <taxon>Bangiales</taxon>
        <taxon>Bangiaceae</taxon>
        <taxon>Pyropia</taxon>
    </lineage>
</organism>
<evidence type="ECO:0000313" key="1">
    <source>
        <dbReference type="EMBL" id="KAK1866209.1"/>
    </source>
</evidence>
<gene>
    <name evidence="1" type="ORF">I4F81_008730</name>
</gene>
<name>A0ACC3C7B6_PYRYE</name>
<proteinExistence type="predicted"/>
<sequence length="224" mass="22617">MAPVRLPAAPADGLAAAAAAATAAAVANGAAAAAKAASAAPPLPRLDDIPGRVAAALRSRGVDAVGHGGAAREVAAAAAAADFLRRHAAGEAGPVVASECPAVVLLATKRYGASVTAALGRGRSHVLRVAAAALLDVHLPPDHAFAYTPVRGRSARGGGTYYRETTVTAADGRRSLRFAYAYGYRHVQNVARRIGRPGAPPYDYVELLACGGGRLHARRHAAAE</sequence>
<evidence type="ECO:0000313" key="2">
    <source>
        <dbReference type="Proteomes" id="UP000798662"/>
    </source>
</evidence>